<comment type="caution">
    <text evidence="10">The sequence shown here is derived from an EMBL/GenBank/DDBJ whole genome shotgun (WGS) entry which is preliminary data.</text>
</comment>
<dbReference type="InterPro" id="IPR010656">
    <property type="entry name" value="DctM"/>
</dbReference>
<dbReference type="InterPro" id="IPR004681">
    <property type="entry name" value="TRAP_DctM"/>
</dbReference>
<sequence>MSTPKKKFSERGSSMSPTTSDSSVENQTTPPTGTGARTRGGPRGRLPLGFLVSAGISLACAIGLFTSVSDVASGLWAIALMVSLMFMGMPIPVALGLASVLGIYYVSGTLALTNVLSTSAFTASSSWSMTVLPLFIFMGLLLTQAGLTQRLYRATDLWFGWLPAGIGIGTTAAGAGLASVSGSTIGMTYALGRAGIPEMLRAGYDRRVAVGTIIIAGLPGQLIPPSILLVVYAGIASVPVGPQLIAGVVPGLAIAFAYALMFLFIGIFLPTLVGRGRNAQAHEDRTVTWGERFDALAKIWGFPLIMLVLFGGMFTGVFTPSEAGAAAAGMSLVLAVFYTWRDKPLAQVTAAAVNTVKASAAVFFILIGAEMLTRMLAVTGLAEAVTGFITGLGLSRFAFLCVLIVLYIFMGMFFDTMAMMLLTIPILLPTFSAFDVDLMWFGIFIVLLGEIGMITPPVGVLSYVVYNLCKRKEINTGVRISLGDVFTSLLWFLPLSIAFLLLLIAWPDLALWLPSISQAQ</sequence>
<accession>A0ABN2WIF4</accession>
<evidence type="ECO:0000256" key="1">
    <source>
        <dbReference type="ARBA" id="ARBA00004429"/>
    </source>
</evidence>
<protein>
    <submittedName>
        <fullName evidence="10">TRAP transporter large permease</fullName>
    </submittedName>
</protein>
<name>A0ABN2WIF4_9MICO</name>
<feature type="transmembrane region" description="Helical" evidence="8">
    <location>
        <begin position="416"/>
        <end position="434"/>
    </location>
</feature>
<evidence type="ECO:0000256" key="8">
    <source>
        <dbReference type="SAM" id="Phobius"/>
    </source>
</evidence>
<evidence type="ECO:0000256" key="6">
    <source>
        <dbReference type="ARBA" id="ARBA00023136"/>
    </source>
</evidence>
<keyword evidence="6 8" id="KW-0472">Membrane</keyword>
<dbReference type="PANTHER" id="PTHR33362">
    <property type="entry name" value="SIALIC ACID TRAP TRANSPORTER PERMEASE PROTEIN SIAT-RELATED"/>
    <property type="match status" value="1"/>
</dbReference>
<evidence type="ECO:0000256" key="4">
    <source>
        <dbReference type="ARBA" id="ARBA00022692"/>
    </source>
</evidence>
<feature type="transmembrane region" description="Helical" evidence="8">
    <location>
        <begin position="159"/>
        <end position="187"/>
    </location>
</feature>
<organism evidence="10 11">
    <name type="scientific">Brevibacterium salitolerans</name>
    <dbReference type="NCBI Taxonomy" id="1403566"/>
    <lineage>
        <taxon>Bacteria</taxon>
        <taxon>Bacillati</taxon>
        <taxon>Actinomycetota</taxon>
        <taxon>Actinomycetes</taxon>
        <taxon>Micrococcales</taxon>
        <taxon>Brevibacteriaceae</taxon>
        <taxon>Brevibacterium</taxon>
    </lineage>
</organism>
<feature type="transmembrane region" description="Helical" evidence="8">
    <location>
        <begin position="46"/>
        <end position="68"/>
    </location>
</feature>
<feature type="transmembrane region" description="Helical" evidence="8">
    <location>
        <begin position="127"/>
        <end position="147"/>
    </location>
</feature>
<evidence type="ECO:0000313" key="10">
    <source>
        <dbReference type="EMBL" id="GAA2093271.1"/>
    </source>
</evidence>
<keyword evidence="2" id="KW-1003">Cell membrane</keyword>
<feature type="region of interest" description="Disordered" evidence="7">
    <location>
        <begin position="1"/>
        <end position="42"/>
    </location>
</feature>
<feature type="transmembrane region" description="Helical" evidence="8">
    <location>
        <begin position="323"/>
        <end position="340"/>
    </location>
</feature>
<dbReference type="Pfam" id="PF06808">
    <property type="entry name" value="DctM"/>
    <property type="match status" value="1"/>
</dbReference>
<proteinExistence type="predicted"/>
<gene>
    <name evidence="10" type="ORF">GCM10009823_11470</name>
</gene>
<keyword evidence="3" id="KW-0997">Cell inner membrane</keyword>
<feature type="transmembrane region" description="Helical" evidence="8">
    <location>
        <begin position="74"/>
        <end position="106"/>
    </location>
</feature>
<evidence type="ECO:0000256" key="7">
    <source>
        <dbReference type="SAM" id="MobiDB-lite"/>
    </source>
</evidence>
<feature type="compositionally biased region" description="Low complexity" evidence="7">
    <location>
        <begin position="13"/>
        <end position="42"/>
    </location>
</feature>
<evidence type="ECO:0000256" key="5">
    <source>
        <dbReference type="ARBA" id="ARBA00022989"/>
    </source>
</evidence>
<keyword evidence="4 8" id="KW-0812">Transmembrane</keyword>
<reference evidence="10 11" key="1">
    <citation type="journal article" date="2019" name="Int. J. Syst. Evol. Microbiol.">
        <title>The Global Catalogue of Microorganisms (GCM) 10K type strain sequencing project: providing services to taxonomists for standard genome sequencing and annotation.</title>
        <authorList>
            <consortium name="The Broad Institute Genomics Platform"/>
            <consortium name="The Broad Institute Genome Sequencing Center for Infectious Disease"/>
            <person name="Wu L."/>
            <person name="Ma J."/>
        </authorList>
    </citation>
    <scope>NUCLEOTIDE SEQUENCE [LARGE SCALE GENOMIC DNA]</scope>
    <source>
        <strain evidence="10 11">JCM 15900</strain>
    </source>
</reference>
<dbReference type="PANTHER" id="PTHR33362:SF5">
    <property type="entry name" value="C4-DICARBOXYLATE TRAP TRANSPORTER LARGE PERMEASE PROTEIN DCTM"/>
    <property type="match status" value="1"/>
</dbReference>
<feature type="domain" description="TRAP C4-dicarboxylate transport system permease DctM subunit" evidence="9">
    <location>
        <begin position="79"/>
        <end position="508"/>
    </location>
</feature>
<evidence type="ECO:0000313" key="11">
    <source>
        <dbReference type="Proteomes" id="UP001500984"/>
    </source>
</evidence>
<evidence type="ECO:0000259" key="9">
    <source>
        <dbReference type="Pfam" id="PF06808"/>
    </source>
</evidence>
<feature type="transmembrane region" description="Helical" evidence="8">
    <location>
        <begin position="485"/>
        <end position="506"/>
    </location>
</feature>
<feature type="transmembrane region" description="Helical" evidence="8">
    <location>
        <begin position="440"/>
        <end position="465"/>
    </location>
</feature>
<evidence type="ECO:0000256" key="3">
    <source>
        <dbReference type="ARBA" id="ARBA00022519"/>
    </source>
</evidence>
<dbReference type="Proteomes" id="UP001500984">
    <property type="component" value="Unassembled WGS sequence"/>
</dbReference>
<comment type="subcellular location">
    <subcellularLocation>
        <location evidence="1">Cell inner membrane</location>
        <topology evidence="1">Multi-pass membrane protein</topology>
    </subcellularLocation>
</comment>
<keyword evidence="5 8" id="KW-1133">Transmembrane helix</keyword>
<dbReference type="EMBL" id="BAAAPZ010000004">
    <property type="protein sequence ID" value="GAA2093271.1"/>
    <property type="molecule type" value="Genomic_DNA"/>
</dbReference>
<keyword evidence="11" id="KW-1185">Reference proteome</keyword>
<evidence type="ECO:0000256" key="2">
    <source>
        <dbReference type="ARBA" id="ARBA00022475"/>
    </source>
</evidence>
<feature type="transmembrane region" description="Helical" evidence="8">
    <location>
        <begin position="295"/>
        <end position="317"/>
    </location>
</feature>
<feature type="transmembrane region" description="Helical" evidence="8">
    <location>
        <begin position="252"/>
        <end position="274"/>
    </location>
</feature>
<feature type="transmembrane region" description="Helical" evidence="8">
    <location>
        <begin position="208"/>
        <end position="232"/>
    </location>
</feature>
<feature type="transmembrane region" description="Helical" evidence="8">
    <location>
        <begin position="388"/>
        <end position="409"/>
    </location>
</feature>